<sequence length="336" mass="37772">MTMQRLLVTGGAGFIGANFVRYLVAQHPEVRKIIVLDKLTYAGNRANLAGLPADRVQLVVGDVCDAPLVDRLVAQVDAVVHYAAESHNDRSLVDPDPFVQTNILGTYTLLQACRKYDVRFHQISTDEVYGDLPLTGKAAFTPTSRYQPSSPYSATKASADLLVGAWVRSFGLRATISNCSNNYGPYQYVEKFIPRQITNILSGRRPKLYGTGRNVRDWIHVADHSWAVWLILTRGRIGQTYLIGAQGEHTNREVLEMILTAMGQPKGAYDQVRDRPGHDQRYAIDASKLREELGWRPQYTDFAAGLRQTIAWYRDHPEWWQAAKARVEAAYARHGQ</sequence>
<dbReference type="Proteomes" id="UP000051162">
    <property type="component" value="Unassembled WGS sequence"/>
</dbReference>
<evidence type="ECO:0000256" key="7">
    <source>
        <dbReference type="ARBA" id="ARBA00023239"/>
    </source>
</evidence>
<keyword evidence="7 8" id="KW-0456">Lyase</keyword>
<keyword evidence="6" id="KW-0520">NAD</keyword>
<dbReference type="EMBL" id="AZDT01000069">
    <property type="protein sequence ID" value="KRK72686.1"/>
    <property type="molecule type" value="Genomic_DNA"/>
</dbReference>
<evidence type="ECO:0000256" key="2">
    <source>
        <dbReference type="ARBA" id="ARBA00001911"/>
    </source>
</evidence>
<evidence type="ECO:0000256" key="5">
    <source>
        <dbReference type="ARBA" id="ARBA00016977"/>
    </source>
</evidence>
<evidence type="ECO:0000256" key="4">
    <source>
        <dbReference type="ARBA" id="ARBA00011990"/>
    </source>
</evidence>
<keyword evidence="11" id="KW-1185">Reference proteome</keyword>
<evidence type="ECO:0000313" key="11">
    <source>
        <dbReference type="Proteomes" id="UP000051162"/>
    </source>
</evidence>
<feature type="domain" description="NAD(P)-binding" evidence="9">
    <location>
        <begin position="7"/>
        <end position="307"/>
    </location>
</feature>
<dbReference type="InterPro" id="IPR016040">
    <property type="entry name" value="NAD(P)-bd_dom"/>
</dbReference>
<dbReference type="NCBIfam" id="TIGR01181">
    <property type="entry name" value="dTDP_gluc_dehyt"/>
    <property type="match status" value="1"/>
</dbReference>
<evidence type="ECO:0000256" key="1">
    <source>
        <dbReference type="ARBA" id="ARBA00001539"/>
    </source>
</evidence>
<reference evidence="10 11" key="1">
    <citation type="journal article" date="2015" name="Genome Announc.">
        <title>Expanding the biotechnology potential of lactobacilli through comparative genomics of 213 strains and associated genera.</title>
        <authorList>
            <person name="Sun Z."/>
            <person name="Harris H.M."/>
            <person name="McCann A."/>
            <person name="Guo C."/>
            <person name="Argimon S."/>
            <person name="Zhang W."/>
            <person name="Yang X."/>
            <person name="Jeffery I.B."/>
            <person name="Cooney J.C."/>
            <person name="Kagawa T.F."/>
            <person name="Liu W."/>
            <person name="Song Y."/>
            <person name="Salvetti E."/>
            <person name="Wrobel A."/>
            <person name="Rasinkangas P."/>
            <person name="Parkhill J."/>
            <person name="Rea M.C."/>
            <person name="O'Sullivan O."/>
            <person name="Ritari J."/>
            <person name="Douillard F.P."/>
            <person name="Paul Ross R."/>
            <person name="Yang R."/>
            <person name="Briner A.E."/>
            <person name="Felis G.E."/>
            <person name="de Vos W.M."/>
            <person name="Barrangou R."/>
            <person name="Klaenhammer T.R."/>
            <person name="Caufield P.W."/>
            <person name="Cui Y."/>
            <person name="Zhang H."/>
            <person name="O'Toole P.W."/>
        </authorList>
    </citation>
    <scope>NUCLEOTIDE SEQUENCE [LARGE SCALE GENOMIC DNA]</scope>
    <source>
        <strain evidence="10 11">DSM 19117</strain>
    </source>
</reference>
<gene>
    <name evidence="10" type="ORF">FD30_GL001330</name>
</gene>
<proteinExistence type="inferred from homology"/>
<dbReference type="GO" id="GO:0009225">
    <property type="term" value="P:nucleotide-sugar metabolic process"/>
    <property type="evidence" value="ECO:0007669"/>
    <property type="project" value="InterPro"/>
</dbReference>
<dbReference type="Pfam" id="PF16363">
    <property type="entry name" value="GDP_Man_Dehyd"/>
    <property type="match status" value="1"/>
</dbReference>
<dbReference type="SUPFAM" id="SSF51735">
    <property type="entry name" value="NAD(P)-binding Rossmann-fold domains"/>
    <property type="match status" value="1"/>
</dbReference>
<dbReference type="PATRIC" id="fig|1423773.3.peg.1360"/>
<comment type="catalytic activity">
    <reaction evidence="1 8">
        <text>dTDP-alpha-D-glucose = dTDP-4-dehydro-6-deoxy-alpha-D-glucose + H2O</text>
        <dbReference type="Rhea" id="RHEA:17221"/>
        <dbReference type="ChEBI" id="CHEBI:15377"/>
        <dbReference type="ChEBI" id="CHEBI:57477"/>
        <dbReference type="ChEBI" id="CHEBI:57649"/>
        <dbReference type="EC" id="4.2.1.46"/>
    </reaction>
</comment>
<dbReference type="GO" id="GO:0008460">
    <property type="term" value="F:dTDP-glucose 4,6-dehydratase activity"/>
    <property type="evidence" value="ECO:0007669"/>
    <property type="project" value="UniProtKB-EC"/>
</dbReference>
<comment type="similarity">
    <text evidence="3 8">Belongs to the NAD(P)-dependent epimerase/dehydratase family. dTDP-glucose dehydratase subfamily.</text>
</comment>
<evidence type="ECO:0000256" key="8">
    <source>
        <dbReference type="RuleBase" id="RU004473"/>
    </source>
</evidence>
<organism evidence="10 11">
    <name type="scientific">Levilactobacillus namurensis DSM 19117</name>
    <dbReference type="NCBI Taxonomy" id="1423773"/>
    <lineage>
        <taxon>Bacteria</taxon>
        <taxon>Bacillati</taxon>
        <taxon>Bacillota</taxon>
        <taxon>Bacilli</taxon>
        <taxon>Lactobacillales</taxon>
        <taxon>Lactobacillaceae</taxon>
        <taxon>Levilactobacillus</taxon>
    </lineage>
</organism>
<dbReference type="EC" id="4.2.1.46" evidence="4 8"/>
<dbReference type="InterPro" id="IPR005888">
    <property type="entry name" value="dTDP_Gluc_deHydtase"/>
</dbReference>
<evidence type="ECO:0000313" key="10">
    <source>
        <dbReference type="EMBL" id="KRK72686.1"/>
    </source>
</evidence>
<protein>
    <recommendedName>
        <fullName evidence="5 8">dTDP-glucose 4,6-dehydratase</fullName>
        <ecNumber evidence="4 8">4.2.1.46</ecNumber>
    </recommendedName>
</protein>
<dbReference type="Gene3D" id="3.90.25.10">
    <property type="entry name" value="UDP-galactose 4-epimerase, domain 1"/>
    <property type="match status" value="1"/>
</dbReference>
<dbReference type="Gene3D" id="3.40.50.720">
    <property type="entry name" value="NAD(P)-binding Rossmann-like Domain"/>
    <property type="match status" value="1"/>
</dbReference>
<dbReference type="CDD" id="cd05246">
    <property type="entry name" value="dTDP_GD_SDR_e"/>
    <property type="match status" value="1"/>
</dbReference>
<dbReference type="PANTHER" id="PTHR43000">
    <property type="entry name" value="DTDP-D-GLUCOSE 4,6-DEHYDRATASE-RELATED"/>
    <property type="match status" value="1"/>
</dbReference>
<accession>A0A0R1JMV2</accession>
<name>A0A0R1JMV2_9LACO</name>
<comment type="cofactor">
    <cofactor evidence="2 8">
        <name>NAD(+)</name>
        <dbReference type="ChEBI" id="CHEBI:57540"/>
    </cofactor>
</comment>
<comment type="caution">
    <text evidence="10">The sequence shown here is derived from an EMBL/GenBank/DDBJ whole genome shotgun (WGS) entry which is preliminary data.</text>
</comment>
<dbReference type="InterPro" id="IPR036291">
    <property type="entry name" value="NAD(P)-bd_dom_sf"/>
</dbReference>
<dbReference type="STRING" id="1423773.FD30_GL001330"/>
<evidence type="ECO:0000259" key="9">
    <source>
        <dbReference type="Pfam" id="PF16363"/>
    </source>
</evidence>
<evidence type="ECO:0000256" key="6">
    <source>
        <dbReference type="ARBA" id="ARBA00023027"/>
    </source>
</evidence>
<dbReference type="AlphaFoldDB" id="A0A0R1JMV2"/>
<evidence type="ECO:0000256" key="3">
    <source>
        <dbReference type="ARBA" id="ARBA00008178"/>
    </source>
</evidence>